<dbReference type="EMBL" id="JXAL01000022">
    <property type="protein sequence ID" value="KIL35395.1"/>
    <property type="molecule type" value="Genomic_DNA"/>
</dbReference>
<name>A0ABR5A4B8_9BACL</name>
<reference evidence="1 2" key="1">
    <citation type="submission" date="2014-12" db="EMBL/GenBank/DDBJ databases">
        <title>Draft genome sequence of Cohnella kolymensis strain B-2846.</title>
        <authorList>
            <person name="Karlyshev A.V."/>
            <person name="Kudryashova E.B."/>
        </authorList>
    </citation>
    <scope>NUCLEOTIDE SEQUENCE [LARGE SCALE GENOMIC DNA]</scope>
    <source>
        <strain evidence="1 2">VKM B-2846</strain>
    </source>
</reference>
<sequence>MTVRNPARHAGTLRRPQDETAVLVDVGMHNSIFSMRGEEPVELLIIKTIIARAYLWHTEDVPAQRQYLIIVMAFFLAVHHEIKLYFAAVDSAVIIHQHRFQPTAVHDRHNLQHTNAIHDFHSYRTIFLSRLMASSIT</sequence>
<accession>A0ABR5A4B8</accession>
<keyword evidence="2" id="KW-1185">Reference proteome</keyword>
<dbReference type="Proteomes" id="UP000054526">
    <property type="component" value="Unassembled WGS sequence"/>
</dbReference>
<evidence type="ECO:0008006" key="3">
    <source>
        <dbReference type="Google" id="ProtNLM"/>
    </source>
</evidence>
<gene>
    <name evidence="1" type="ORF">SD71_13880</name>
</gene>
<comment type="caution">
    <text evidence="1">The sequence shown here is derived from an EMBL/GenBank/DDBJ whole genome shotgun (WGS) entry which is preliminary data.</text>
</comment>
<evidence type="ECO:0000313" key="1">
    <source>
        <dbReference type="EMBL" id="KIL35395.1"/>
    </source>
</evidence>
<evidence type="ECO:0000313" key="2">
    <source>
        <dbReference type="Proteomes" id="UP000054526"/>
    </source>
</evidence>
<organism evidence="1 2">
    <name type="scientific">Cohnella kolymensis</name>
    <dbReference type="NCBI Taxonomy" id="1590652"/>
    <lineage>
        <taxon>Bacteria</taxon>
        <taxon>Bacillati</taxon>
        <taxon>Bacillota</taxon>
        <taxon>Bacilli</taxon>
        <taxon>Bacillales</taxon>
        <taxon>Paenibacillaceae</taxon>
        <taxon>Cohnella</taxon>
    </lineage>
</organism>
<proteinExistence type="predicted"/>
<protein>
    <recommendedName>
        <fullName evidence="3">Ppx/GppA phosphatase domain-containing protein</fullName>
    </recommendedName>
</protein>